<dbReference type="EMBL" id="PNBA02000020">
    <property type="protein sequence ID" value="KAG6389670.1"/>
    <property type="molecule type" value="Genomic_DNA"/>
</dbReference>
<sequence length="253" mass="27613">MTPSTENLTNTKIVSTIQIPHILDSESLLECISKLIAQYKETTYQRCNEQHAASCGRGSTSSINVATGTESVPPATERRSAAQAAAAGVRREPAAAYAGKELTNVVMRRQPPSYAEVVSNSGDRDKATRFPTGEDPAAPEPVEKSSSYREESNFLSDLKYHEKKALNKLKTKLEANILKNSIFTKKEFPKKETAAAAVPEEKKPSEETCEKKEESEVCEAETKKPAAEKAPAEKKALAERTARRPKAAAEVDC</sequence>
<dbReference type="Proteomes" id="UP000298416">
    <property type="component" value="Unassembled WGS sequence"/>
</dbReference>
<feature type="region of interest" description="Disordered" evidence="1">
    <location>
        <begin position="115"/>
        <end position="149"/>
    </location>
</feature>
<feature type="region of interest" description="Disordered" evidence="1">
    <location>
        <begin position="189"/>
        <end position="253"/>
    </location>
</feature>
<protein>
    <submittedName>
        <fullName evidence="2">Uncharacterized protein</fullName>
    </submittedName>
</protein>
<accession>A0A8X8W7B8</accession>
<organism evidence="2">
    <name type="scientific">Salvia splendens</name>
    <name type="common">Scarlet sage</name>
    <dbReference type="NCBI Taxonomy" id="180675"/>
    <lineage>
        <taxon>Eukaryota</taxon>
        <taxon>Viridiplantae</taxon>
        <taxon>Streptophyta</taxon>
        <taxon>Embryophyta</taxon>
        <taxon>Tracheophyta</taxon>
        <taxon>Spermatophyta</taxon>
        <taxon>Magnoliopsida</taxon>
        <taxon>eudicotyledons</taxon>
        <taxon>Gunneridae</taxon>
        <taxon>Pentapetalae</taxon>
        <taxon>asterids</taxon>
        <taxon>lamiids</taxon>
        <taxon>Lamiales</taxon>
        <taxon>Lamiaceae</taxon>
        <taxon>Nepetoideae</taxon>
        <taxon>Mentheae</taxon>
        <taxon>Salviinae</taxon>
        <taxon>Salvia</taxon>
        <taxon>Salvia subgen. Calosphace</taxon>
        <taxon>core Calosphace</taxon>
    </lineage>
</organism>
<evidence type="ECO:0000313" key="3">
    <source>
        <dbReference type="Proteomes" id="UP000298416"/>
    </source>
</evidence>
<proteinExistence type="predicted"/>
<feature type="compositionally biased region" description="Basic and acidic residues" evidence="1">
    <location>
        <begin position="189"/>
        <end position="242"/>
    </location>
</feature>
<keyword evidence="3" id="KW-1185">Reference proteome</keyword>
<comment type="caution">
    <text evidence="2">The sequence shown here is derived from an EMBL/GenBank/DDBJ whole genome shotgun (WGS) entry which is preliminary data.</text>
</comment>
<evidence type="ECO:0000256" key="1">
    <source>
        <dbReference type="SAM" id="MobiDB-lite"/>
    </source>
</evidence>
<evidence type="ECO:0000313" key="2">
    <source>
        <dbReference type="EMBL" id="KAG6389670.1"/>
    </source>
</evidence>
<dbReference type="AlphaFoldDB" id="A0A8X8W7B8"/>
<name>A0A8X8W7B8_SALSN</name>
<reference evidence="2" key="2">
    <citation type="submission" date="2020-08" db="EMBL/GenBank/DDBJ databases">
        <title>Plant Genome Project.</title>
        <authorList>
            <person name="Zhang R.-G."/>
        </authorList>
    </citation>
    <scope>NUCLEOTIDE SEQUENCE</scope>
    <source>
        <strain evidence="2">Huo1</strain>
        <tissue evidence="2">Leaf</tissue>
    </source>
</reference>
<reference evidence="2" key="1">
    <citation type="submission" date="2018-01" db="EMBL/GenBank/DDBJ databases">
        <authorList>
            <person name="Mao J.F."/>
        </authorList>
    </citation>
    <scope>NUCLEOTIDE SEQUENCE</scope>
    <source>
        <strain evidence="2">Huo1</strain>
        <tissue evidence="2">Leaf</tissue>
    </source>
</reference>
<gene>
    <name evidence="2" type="ORF">SASPL_151143</name>
</gene>